<name>A0A3N0CZ43_SINP1</name>
<proteinExistence type="predicted"/>
<evidence type="ECO:0000313" key="2">
    <source>
        <dbReference type="EMBL" id="RNL68601.1"/>
    </source>
</evidence>
<gene>
    <name evidence="2" type="ORF">ED312_23205</name>
</gene>
<organism evidence="2 3">
    <name type="scientific">Sinomicrobium pectinilyticum</name>
    <dbReference type="NCBI Taxonomy" id="1084421"/>
    <lineage>
        <taxon>Bacteria</taxon>
        <taxon>Pseudomonadati</taxon>
        <taxon>Bacteroidota</taxon>
        <taxon>Flavobacteriia</taxon>
        <taxon>Flavobacteriales</taxon>
        <taxon>Flavobacteriaceae</taxon>
        <taxon>Sinomicrobium</taxon>
    </lineage>
</organism>
<keyword evidence="1" id="KW-1133">Transmembrane helix</keyword>
<comment type="caution">
    <text evidence="2">The sequence shown here is derived from an EMBL/GenBank/DDBJ whole genome shotgun (WGS) entry which is preliminary data.</text>
</comment>
<keyword evidence="1" id="KW-0812">Transmembrane</keyword>
<evidence type="ECO:0000313" key="3">
    <source>
        <dbReference type="Proteomes" id="UP000267469"/>
    </source>
</evidence>
<evidence type="ECO:0000256" key="1">
    <source>
        <dbReference type="SAM" id="Phobius"/>
    </source>
</evidence>
<feature type="transmembrane region" description="Helical" evidence="1">
    <location>
        <begin position="51"/>
        <end position="70"/>
    </location>
</feature>
<dbReference type="Proteomes" id="UP000267469">
    <property type="component" value="Unassembled WGS sequence"/>
</dbReference>
<dbReference type="EMBL" id="RJTM01000203">
    <property type="protein sequence ID" value="RNL68601.1"/>
    <property type="molecule type" value="Genomic_DNA"/>
</dbReference>
<accession>A0A3N0CZ43</accession>
<keyword evidence="3" id="KW-1185">Reference proteome</keyword>
<keyword evidence="1" id="KW-0472">Membrane</keyword>
<protein>
    <submittedName>
        <fullName evidence="2">Uncharacterized protein</fullName>
    </submittedName>
</protein>
<reference evidence="2 3" key="1">
    <citation type="submission" date="2018-10" db="EMBL/GenBank/DDBJ databases">
        <title>Sinomicrobium pectinilyticum sp. nov., a pectinase-producing bacterium isolated from alkaline and saline soil, and emended description of the genus Sinomicrobium.</title>
        <authorList>
            <person name="Cheng B."/>
            <person name="Li C."/>
            <person name="Lai Q."/>
            <person name="Du M."/>
            <person name="Shao Z."/>
            <person name="Xu P."/>
            <person name="Yang C."/>
        </authorList>
    </citation>
    <scope>NUCLEOTIDE SEQUENCE [LARGE SCALE GENOMIC DNA]</scope>
    <source>
        <strain evidence="2 3">5DNS001</strain>
    </source>
</reference>
<sequence length="74" mass="8722">MTELCVRLLLLIVLYHSNPWKLTKLQKKNGAFSFSDTDYKKKGNVVKDRRGMLVVMIYTFPVYLLNYFLLKDSC</sequence>
<dbReference type="AlphaFoldDB" id="A0A3N0CZ43"/>